<evidence type="ECO:0000256" key="4">
    <source>
        <dbReference type="ARBA" id="ARBA00022825"/>
    </source>
</evidence>
<comment type="similarity">
    <text evidence="1 5 6">Belongs to the peptidase S8 family.</text>
</comment>
<feature type="signal peptide" evidence="7">
    <location>
        <begin position="1"/>
        <end position="39"/>
    </location>
</feature>
<dbReference type="RefSeq" id="WP_281899282.1">
    <property type="nucleotide sequence ID" value="NZ_BSDI01000024.1"/>
</dbReference>
<dbReference type="InterPro" id="IPR023828">
    <property type="entry name" value="Peptidase_S8_Ser-AS"/>
</dbReference>
<dbReference type="InterPro" id="IPR000209">
    <property type="entry name" value="Peptidase_S8/S53_dom"/>
</dbReference>
<keyword evidence="10" id="KW-1185">Reference proteome</keyword>
<dbReference type="SUPFAM" id="SSF52743">
    <property type="entry name" value="Subtilisin-like"/>
    <property type="match status" value="1"/>
</dbReference>
<feature type="active site" description="Charge relay system" evidence="5">
    <location>
        <position position="287"/>
    </location>
</feature>
<reference evidence="9" key="1">
    <citation type="submission" date="2022-12" db="EMBL/GenBank/DDBJ databases">
        <title>New Phytohabitans aurantiacus sp. RD004123 nov., an actinomycete isolated from soil.</title>
        <authorList>
            <person name="Triningsih D.W."/>
            <person name="Harunari E."/>
            <person name="Igarashi Y."/>
        </authorList>
    </citation>
    <scope>NUCLEOTIDE SEQUENCE</scope>
    <source>
        <strain evidence="9">RD004123</strain>
    </source>
</reference>
<dbReference type="Proteomes" id="UP001144280">
    <property type="component" value="Unassembled WGS sequence"/>
</dbReference>
<dbReference type="PROSITE" id="PS00137">
    <property type="entry name" value="SUBTILASE_HIS"/>
    <property type="match status" value="1"/>
</dbReference>
<dbReference type="PANTHER" id="PTHR43399:SF4">
    <property type="entry name" value="CELL WALL-ASSOCIATED PROTEASE"/>
    <property type="match status" value="1"/>
</dbReference>
<dbReference type="PRINTS" id="PR00723">
    <property type="entry name" value="SUBTILISIN"/>
</dbReference>
<accession>A0ABQ5R1V1</accession>
<evidence type="ECO:0000313" key="9">
    <source>
        <dbReference type="EMBL" id="GLH99555.1"/>
    </source>
</evidence>
<dbReference type="PROSITE" id="PS00138">
    <property type="entry name" value="SUBTILASE_SER"/>
    <property type="match status" value="1"/>
</dbReference>
<dbReference type="InterPro" id="IPR036852">
    <property type="entry name" value="Peptidase_S8/S53_dom_sf"/>
</dbReference>
<proteinExistence type="inferred from homology"/>
<dbReference type="PANTHER" id="PTHR43399">
    <property type="entry name" value="SUBTILISIN-RELATED"/>
    <property type="match status" value="1"/>
</dbReference>
<feature type="active site" description="Charge relay system" evidence="5">
    <location>
        <position position="464"/>
    </location>
</feature>
<keyword evidence="2 5" id="KW-0645">Protease</keyword>
<dbReference type="InterPro" id="IPR022398">
    <property type="entry name" value="Peptidase_S8_His-AS"/>
</dbReference>
<organism evidence="9 10">
    <name type="scientific">Phytohabitans aurantiacus</name>
    <dbReference type="NCBI Taxonomy" id="3016789"/>
    <lineage>
        <taxon>Bacteria</taxon>
        <taxon>Bacillati</taxon>
        <taxon>Actinomycetota</taxon>
        <taxon>Actinomycetes</taxon>
        <taxon>Micromonosporales</taxon>
        <taxon>Micromonosporaceae</taxon>
    </lineage>
</organism>
<evidence type="ECO:0000256" key="3">
    <source>
        <dbReference type="ARBA" id="ARBA00022801"/>
    </source>
</evidence>
<keyword evidence="4 5" id="KW-0720">Serine protease</keyword>
<dbReference type="InterPro" id="IPR023827">
    <property type="entry name" value="Peptidase_S8_Asp-AS"/>
</dbReference>
<keyword evidence="3 5" id="KW-0378">Hydrolase</keyword>
<evidence type="ECO:0000256" key="5">
    <source>
        <dbReference type="PROSITE-ProRule" id="PRU01240"/>
    </source>
</evidence>
<evidence type="ECO:0000313" key="10">
    <source>
        <dbReference type="Proteomes" id="UP001144280"/>
    </source>
</evidence>
<evidence type="ECO:0000256" key="2">
    <source>
        <dbReference type="ARBA" id="ARBA00022670"/>
    </source>
</evidence>
<dbReference type="PROSITE" id="PS51892">
    <property type="entry name" value="SUBTILASE"/>
    <property type="match status" value="1"/>
</dbReference>
<feature type="domain" description="Peptidase S8/S53" evidence="8">
    <location>
        <begin position="238"/>
        <end position="509"/>
    </location>
</feature>
<dbReference type="EMBL" id="BSDI01000024">
    <property type="protein sequence ID" value="GLH99555.1"/>
    <property type="molecule type" value="Genomic_DNA"/>
</dbReference>
<name>A0ABQ5R1V1_9ACTN</name>
<evidence type="ECO:0000256" key="6">
    <source>
        <dbReference type="RuleBase" id="RU003355"/>
    </source>
</evidence>
<evidence type="ECO:0000256" key="7">
    <source>
        <dbReference type="SAM" id="SignalP"/>
    </source>
</evidence>
<dbReference type="Pfam" id="PF00082">
    <property type="entry name" value="Peptidase_S8"/>
    <property type="match status" value="1"/>
</dbReference>
<dbReference type="PROSITE" id="PS00136">
    <property type="entry name" value="SUBTILASE_ASP"/>
    <property type="match status" value="1"/>
</dbReference>
<gene>
    <name evidence="9" type="ORF">Pa4123_48310</name>
</gene>
<evidence type="ECO:0000259" key="8">
    <source>
        <dbReference type="Pfam" id="PF00082"/>
    </source>
</evidence>
<dbReference type="InterPro" id="IPR051048">
    <property type="entry name" value="Peptidase_S8/S53_subtilisin"/>
</dbReference>
<dbReference type="Gene3D" id="3.40.50.200">
    <property type="entry name" value="Peptidase S8/S53 domain"/>
    <property type="match status" value="1"/>
</dbReference>
<sequence>MRIPIPAGHPTLRGFVAQVTAVLVTATAALAATAPPAGAAPKPAPATAAKVAAFKPTAFKPTKLTLITGDTVTYSRDSEGRASVSVDLGAGRDELTYQAQEADTGYYVIPKDAQGYVASGVLDKELFNLDRLAASGYADTTAAELPVIVQYGQELSASALGKRAGTIKGGTKPRALASVNGAAVRVTKARTGEFWTGFKQPGNAGLRKVWLDAKATALDDVSNAQIGAATAWAAGFDGTGTQVGIIDTGIDATHPDVAGKVTAARSFVPAGSPGGGAPDDVTDRHGHGTHVASIVAGTGAASGGRYKGVAPGATLTIAKALDDKGSALNSTIIEAMQWQAATAKVRIVSMSLGSGPTDGTDPLSQAVDDLTAEYGTLFVVAAGNDGPGRRTVASPGAATSALTVGAVDSADHLADFSSRGPRLGDSAIKPEITAPGVATVAARAAGTSMGTPLDARYTAASGTSMATPHVAAAAALLGAKHPKWTAKQIKDALVGTAKDGGYSPYDQGAGRLDVARAITQDVFADTATFSEFFAYPYPGQTRTKAVTFRNEGAADATLDLSATLTRADGGPAPAGLATLAPATVTVPAGGTATADLVFEPTVGQSGRYTGRVTAAGGSTRLGMPMAVFKQAEQQTLTVRVVGDPAWIMQPYTSMTAVRLNDTEPALDGEYTSVFSGQYKQTGEPNTYEVQLTLARGGIYSLDAIMWFRETADAYPRHGLLTLPEVRLDGDTTVTLDARKLVPVRVSTPLPSEQVTLNYLYTRTTASGRLWAGATVFAYSAAVRGGLWVLPTTGTATTIGKSTLVIDQMHIKPQVTMALTGGRRVDLHPRYIAEEHSEVPKFTADRRVRLASQAELRAGQDVRGKLVYLEPDTLANFRADLSKAIAAGAAGTLTDSAYAWIMVGPNSKPYMRIPLLVIDHAEAALVTQALARQPRPQADLGVELVTPYQYKLAFYVRGAVPSKLDFRPKASEFTRIETTYHAQFPTYQGEWGTGENFGEVIHTFVPEQTFSIKTPHGFPGPARRTEYYNVTGPDTLWMREYTFYDPATGAIRAGLGERGFAKSTSEREDWNEGLLPIQLVPGPQAPEGFTPVIPCDGCRQGDKLRVRSLAGLALGQYSDLSDNSHSYQGAAGVEENHLYGGDTEIAPSYDAAGLPYYTVPEGVRSYRFTSRFQDAFAAAHNATAVTTTWNFRSGRPASGNVKEPNLCLDGALWGDTAACAWLPLIQLQYELGLAPDDTAPTGPYTFTVTPSGAKPRDVRVWTSTDAGAHWTPALVLPGSGGSYKVVTWNTRGTGTVWLRAQARDAAGNSVEQVIADAYRKR</sequence>
<dbReference type="InterPro" id="IPR015500">
    <property type="entry name" value="Peptidase_S8_subtilisin-rel"/>
</dbReference>
<keyword evidence="7" id="KW-0732">Signal</keyword>
<feature type="active site" description="Charge relay system" evidence="5">
    <location>
        <position position="247"/>
    </location>
</feature>
<protein>
    <submittedName>
        <fullName evidence="9">Peptidase</fullName>
    </submittedName>
</protein>
<evidence type="ECO:0000256" key="1">
    <source>
        <dbReference type="ARBA" id="ARBA00011073"/>
    </source>
</evidence>
<feature type="chain" id="PRO_5047483350" evidence="7">
    <location>
        <begin position="40"/>
        <end position="1320"/>
    </location>
</feature>
<comment type="caution">
    <text evidence="9">The sequence shown here is derived from an EMBL/GenBank/DDBJ whole genome shotgun (WGS) entry which is preliminary data.</text>
</comment>